<dbReference type="InterPro" id="IPR046373">
    <property type="entry name" value="Acyl-CoA_Oxase/DH_mid-dom_sf"/>
</dbReference>
<evidence type="ECO:0000256" key="1">
    <source>
        <dbReference type="ARBA" id="ARBA00022630"/>
    </source>
</evidence>
<comment type="caution">
    <text evidence="6">The sequence shown here is derived from an EMBL/GenBank/DDBJ whole genome shotgun (WGS) entry which is preliminary data.</text>
</comment>
<evidence type="ECO:0000259" key="5">
    <source>
        <dbReference type="Pfam" id="PF11794"/>
    </source>
</evidence>
<feature type="domain" description="HpaB/PvcC/4-BUDH N-terminal" evidence="5">
    <location>
        <begin position="3"/>
        <end position="249"/>
    </location>
</feature>
<dbReference type="Proteomes" id="UP001143463">
    <property type="component" value="Unassembled WGS sequence"/>
</dbReference>
<dbReference type="RefSeq" id="WP_037045637.1">
    <property type="nucleotide sequence ID" value="NZ_BAAAUZ010000077.1"/>
</dbReference>
<dbReference type="SUPFAM" id="SSF47203">
    <property type="entry name" value="Acyl-CoA dehydrogenase C-terminal domain-like"/>
    <property type="match status" value="1"/>
</dbReference>
<dbReference type="Pfam" id="PF11794">
    <property type="entry name" value="HpaB_N"/>
    <property type="match status" value="1"/>
</dbReference>
<dbReference type="Gene3D" id="1.20.140.10">
    <property type="entry name" value="Butyryl-CoA Dehydrogenase, subunit A, domain 3"/>
    <property type="match status" value="1"/>
</dbReference>
<sequence length="461" mass="49736">MLTGEEYLASLNDGRVTFFEGEEVKNIPEHPVMGTAAQLTAATYDRFHNPEPGAVNLLMTPPRSPGDLRDLIPVLSEADIVTRVTFGSLMALLTAADRLAEAGAGHVDAILGYHDQAKRTDIRITECITDAKGDRGRPPQGQTDPDAYVRVVDRCDEGVVVRGAKLHITGASYGHDLMVMPTKRMSAEAGDYSIACAIPVNAPGVRIINSSYAPRGEDVRHFPHTSHDHMPDGFVVFDDVFVPRDRVFLDGDPQYAAVFAHSLGLWERIGGVSQMTRNAELLVGFAHLIADANGLLGVAHIKDKLAEMIIHATMLRAGLEAALHNAVVTPQGFVHPNELYTNAAKYQGAANYSLMVRHLHDIAGGSLLTAPTIGDLENPQTGGDVRKYMQGRSGVPAENRLRIFHAIRDHTADAYGGWHAATNVLSGGGLYAQRIVASNHFDIEAARAMALADAGIEHWSA</sequence>
<evidence type="ECO:0000313" key="7">
    <source>
        <dbReference type="Proteomes" id="UP001143463"/>
    </source>
</evidence>
<gene>
    <name evidence="6" type="ORF">GCM10017577_34990</name>
</gene>
<dbReference type="InterPro" id="IPR009100">
    <property type="entry name" value="AcylCoA_DH/oxidase_NM_dom_sf"/>
</dbReference>
<dbReference type="Pfam" id="PF03241">
    <property type="entry name" value="HpaB"/>
    <property type="match status" value="1"/>
</dbReference>
<reference evidence="6" key="1">
    <citation type="journal article" date="2014" name="Int. J. Syst. Evol. Microbiol.">
        <title>Complete genome sequence of Corynebacterium casei LMG S-19264T (=DSM 44701T), isolated from a smear-ripened cheese.</title>
        <authorList>
            <consortium name="US DOE Joint Genome Institute (JGI-PGF)"/>
            <person name="Walter F."/>
            <person name="Albersmeier A."/>
            <person name="Kalinowski J."/>
            <person name="Ruckert C."/>
        </authorList>
    </citation>
    <scope>NUCLEOTIDE SEQUENCE</scope>
    <source>
        <strain evidence="6">VKM Ac-1069</strain>
    </source>
</reference>
<dbReference type="PANTHER" id="PTHR36117">
    <property type="entry name" value="4-HYDROXYPHENYLACETATE 3-MONOOXYGENASE-RELATED"/>
    <property type="match status" value="1"/>
</dbReference>
<dbReference type="InterPro" id="IPR036250">
    <property type="entry name" value="AcylCo_DH-like_C"/>
</dbReference>
<organism evidence="6 7">
    <name type="scientific">Pseudonocardia halophobica</name>
    <dbReference type="NCBI Taxonomy" id="29401"/>
    <lineage>
        <taxon>Bacteria</taxon>
        <taxon>Bacillati</taxon>
        <taxon>Actinomycetota</taxon>
        <taxon>Actinomycetes</taxon>
        <taxon>Pseudonocardiales</taxon>
        <taxon>Pseudonocardiaceae</taxon>
        <taxon>Pseudonocardia</taxon>
    </lineage>
</organism>
<protein>
    <submittedName>
        <fullName evidence="6">4-hydroxybutyryl-CoA dehydratase</fullName>
    </submittedName>
</protein>
<proteinExistence type="predicted"/>
<dbReference type="InterPro" id="IPR024719">
    <property type="entry name" value="HpaB/PvcC/4-BUDH_C"/>
</dbReference>
<dbReference type="AlphaFoldDB" id="A0A9W6NX53"/>
<keyword evidence="1" id="KW-0285">Flavoprotein</keyword>
<evidence type="ECO:0000256" key="2">
    <source>
        <dbReference type="ARBA" id="ARBA00022827"/>
    </source>
</evidence>
<name>A0A9W6NX53_9PSEU</name>
<dbReference type="InterPro" id="IPR024674">
    <property type="entry name" value="HpaB/PvcC/4-BUDH_N"/>
</dbReference>
<evidence type="ECO:0000313" key="6">
    <source>
        <dbReference type="EMBL" id="GLL12358.1"/>
    </source>
</evidence>
<keyword evidence="3" id="KW-0560">Oxidoreductase</keyword>
<feature type="domain" description="HpaB/PvcC/4-BUDH C-terminal" evidence="4">
    <location>
        <begin position="266"/>
        <end position="450"/>
    </location>
</feature>
<dbReference type="GO" id="GO:0016627">
    <property type="term" value="F:oxidoreductase activity, acting on the CH-CH group of donors"/>
    <property type="evidence" value="ECO:0007669"/>
    <property type="project" value="InterPro"/>
</dbReference>
<keyword evidence="7" id="KW-1185">Reference proteome</keyword>
<accession>A0A9W6NX53</accession>
<dbReference type="Gene3D" id="1.10.3140.10">
    <property type="entry name" value="4-hydroxybutyryl-coa dehydratase, domain 1"/>
    <property type="match status" value="1"/>
</dbReference>
<reference evidence="6" key="2">
    <citation type="submission" date="2023-01" db="EMBL/GenBank/DDBJ databases">
        <authorList>
            <person name="Sun Q."/>
            <person name="Evtushenko L."/>
        </authorList>
    </citation>
    <scope>NUCLEOTIDE SEQUENCE</scope>
    <source>
        <strain evidence="6">VKM Ac-1069</strain>
    </source>
</reference>
<dbReference type="SUPFAM" id="SSF56645">
    <property type="entry name" value="Acyl-CoA dehydrogenase NM domain-like"/>
    <property type="match status" value="1"/>
</dbReference>
<dbReference type="InterPro" id="IPR004925">
    <property type="entry name" value="HpaB/PvcC/4-BUDH"/>
</dbReference>
<dbReference type="PANTHER" id="PTHR36117:SF3">
    <property type="entry name" value="4-HYDROXYPHENYLACETATE 3-MONOOXYGENASE-RELATED"/>
    <property type="match status" value="1"/>
</dbReference>
<evidence type="ECO:0000259" key="4">
    <source>
        <dbReference type="Pfam" id="PF03241"/>
    </source>
</evidence>
<evidence type="ECO:0000256" key="3">
    <source>
        <dbReference type="ARBA" id="ARBA00023002"/>
    </source>
</evidence>
<dbReference type="Gene3D" id="2.40.110.10">
    <property type="entry name" value="Butyryl-CoA Dehydrogenase, subunit A, domain 2"/>
    <property type="match status" value="1"/>
</dbReference>
<keyword evidence="2" id="KW-0274">FAD</keyword>
<dbReference type="EMBL" id="BSFQ01000013">
    <property type="protein sequence ID" value="GLL12358.1"/>
    <property type="molecule type" value="Genomic_DNA"/>
</dbReference>